<dbReference type="RefSeq" id="YP_009293870.1">
    <property type="nucleotide sequence ID" value="NC_031145.1"/>
</dbReference>
<gene>
    <name evidence="2" type="primary">orf83</name>
    <name evidence="2" type="ORF">Ahnf_073</name>
</gene>
<dbReference type="Pfam" id="PF14251">
    <property type="entry name" value="PterinBD-DUF4346"/>
    <property type="match status" value="1"/>
</dbReference>
<organism evidence="2">
    <name type="scientific">Ahnfeltia plicata</name>
    <dbReference type="NCBI Taxonomy" id="28023"/>
    <lineage>
        <taxon>Eukaryota</taxon>
        <taxon>Rhodophyta</taxon>
        <taxon>Florideophyceae</taxon>
        <taxon>Ahnfeltiophycidae</taxon>
        <taxon>Ahnfeltiales</taxon>
        <taxon>Ahnfeltiaceae</taxon>
        <taxon>Ahnfeltia</taxon>
    </lineage>
</organism>
<proteinExistence type="predicted"/>
<sequence>MILRLNKTILKDILRGPLVIKNLDKNHCIITISQSNFIQLIYFESISDISHKSCIIYFYAKSANIICHLLGSHQYLSSAISLRHSLYLGKELHKAEIALILGQKYIQD</sequence>
<dbReference type="GeneID" id="29069881"/>
<feature type="domain" description="DUF4346" evidence="1">
    <location>
        <begin position="35"/>
        <end position="108"/>
    </location>
</feature>
<evidence type="ECO:0000313" key="2">
    <source>
        <dbReference type="EMBL" id="AOM65558.1"/>
    </source>
</evidence>
<keyword evidence="2" id="KW-0934">Plastid</keyword>
<protein>
    <recommendedName>
        <fullName evidence="1">DUF4346 domain-containing protein</fullName>
    </recommendedName>
</protein>
<reference evidence="2" key="1">
    <citation type="journal article" date="2016" name="BMC Biol.">
        <title>Parallel evolution of highly conserved plastid genome architecture in red seaweeds and seed plants.</title>
        <authorList>
            <person name="Lee J."/>
            <person name="Cho C.H."/>
            <person name="Park S.I."/>
            <person name="Choi J.W."/>
            <person name="Song H.S."/>
            <person name="West J.A."/>
            <person name="Bhattacharya D."/>
            <person name="Yoon H.S."/>
        </authorList>
    </citation>
    <scope>NUCLEOTIDE SEQUENCE</scope>
</reference>
<dbReference type="AlphaFoldDB" id="A0A1C9CAZ6"/>
<accession>A0A1C9CAZ6</accession>
<geneLocation type="plastid" evidence="2"/>
<name>A0A1C9CAZ6_9FLOR</name>
<dbReference type="InterPro" id="IPR025595">
    <property type="entry name" value="PterinBD-DUF4346"/>
</dbReference>
<evidence type="ECO:0000259" key="1">
    <source>
        <dbReference type="Pfam" id="PF14251"/>
    </source>
</evidence>
<dbReference type="EMBL" id="KX284715">
    <property type="protein sequence ID" value="AOM65558.1"/>
    <property type="molecule type" value="Genomic_DNA"/>
</dbReference>